<dbReference type="EMBL" id="CP069188">
    <property type="protein sequence ID" value="QRV13749.1"/>
    <property type="molecule type" value="Genomic_DNA"/>
</dbReference>
<keyword evidence="3" id="KW-1185">Reference proteome</keyword>
<organism evidence="2 3">
    <name type="scientific">Haloterrigena salifodinae</name>
    <dbReference type="NCBI Taxonomy" id="2675099"/>
    <lineage>
        <taxon>Archaea</taxon>
        <taxon>Methanobacteriati</taxon>
        <taxon>Methanobacteriota</taxon>
        <taxon>Stenosarchaea group</taxon>
        <taxon>Halobacteria</taxon>
        <taxon>Halobacteriales</taxon>
        <taxon>Natrialbaceae</taxon>
        <taxon>Haloterrigena</taxon>
    </lineage>
</organism>
<feature type="region of interest" description="Disordered" evidence="1">
    <location>
        <begin position="27"/>
        <end position="50"/>
    </location>
</feature>
<evidence type="ECO:0000256" key="1">
    <source>
        <dbReference type="SAM" id="MobiDB-lite"/>
    </source>
</evidence>
<dbReference type="Proteomes" id="UP000637819">
    <property type="component" value="Chromosome"/>
</dbReference>
<sequence>MDGRSASIPVPLPMPVPALGRLAALEQRRLRRPRRNGGPIGASDIERVSH</sequence>
<accession>A0A8T8DW13</accession>
<evidence type="ECO:0000313" key="2">
    <source>
        <dbReference type="EMBL" id="QRV13749.1"/>
    </source>
</evidence>
<dbReference type="AlphaFoldDB" id="A0A8T8DW13"/>
<gene>
    <name evidence="2" type="ORF">JMJ58_12375</name>
</gene>
<reference evidence="2 3" key="1">
    <citation type="submission" date="2021-01" db="EMBL/GenBank/DDBJ databases">
        <title>Genome Sequence and Methylation Pattern of Haloterrigena salifodinae BOL5-1, An Extremely Halophilic Archaeon from a Bolivian Salt Mine.</title>
        <authorList>
            <person name="DasSarma P."/>
            <person name="Anton B.P."/>
            <person name="DasSarma S.L."/>
            <person name="von Ehrenheim H.A.L."/>
            <person name="Martinez F.L."/>
            <person name="Guzman D."/>
            <person name="Roberts R.J."/>
            <person name="DasSarma S."/>
        </authorList>
    </citation>
    <scope>NUCLEOTIDE SEQUENCE [LARGE SCALE GENOMIC DNA]</scope>
    <source>
        <strain evidence="2 3">BOL5-1</strain>
    </source>
</reference>
<name>A0A8T8DW13_9EURY</name>
<proteinExistence type="predicted"/>
<dbReference type="RefSeq" id="WP_204746718.1">
    <property type="nucleotide sequence ID" value="NZ_CP069188.1"/>
</dbReference>
<dbReference type="GeneID" id="62875933"/>
<protein>
    <submittedName>
        <fullName evidence="2">Uncharacterized protein</fullName>
    </submittedName>
</protein>
<dbReference type="KEGG" id="hsal:JMJ58_12375"/>
<evidence type="ECO:0000313" key="3">
    <source>
        <dbReference type="Proteomes" id="UP000637819"/>
    </source>
</evidence>